<keyword evidence="6" id="KW-0812">Transmembrane</keyword>
<evidence type="ECO:0000256" key="2">
    <source>
        <dbReference type="ARBA" id="ARBA00022676"/>
    </source>
</evidence>
<gene>
    <name evidence="7" type="ORF">H6P81_010527</name>
</gene>
<evidence type="ECO:0000256" key="1">
    <source>
        <dbReference type="ARBA" id="ARBA00004606"/>
    </source>
</evidence>
<feature type="transmembrane region" description="Helical" evidence="6">
    <location>
        <begin position="63"/>
        <end position="84"/>
    </location>
</feature>
<proteinExistence type="predicted"/>
<name>A0AAV7EP12_ARIFI</name>
<evidence type="ECO:0008006" key="9">
    <source>
        <dbReference type="Google" id="ProtNLM"/>
    </source>
</evidence>
<keyword evidence="4 6" id="KW-0472">Membrane</keyword>
<evidence type="ECO:0000256" key="5">
    <source>
        <dbReference type="ARBA" id="ARBA00023180"/>
    </source>
</evidence>
<dbReference type="InterPro" id="IPR003406">
    <property type="entry name" value="Glyco_trans_14"/>
</dbReference>
<dbReference type="GO" id="GO:0016757">
    <property type="term" value="F:glycosyltransferase activity"/>
    <property type="evidence" value="ECO:0007669"/>
    <property type="project" value="UniProtKB-KW"/>
</dbReference>
<reference evidence="7 8" key="1">
    <citation type="submission" date="2021-07" db="EMBL/GenBank/DDBJ databases">
        <title>The Aristolochia fimbriata genome: insights into angiosperm evolution, floral development and chemical biosynthesis.</title>
        <authorList>
            <person name="Jiao Y."/>
        </authorList>
    </citation>
    <scope>NUCLEOTIDE SEQUENCE [LARGE SCALE GENOMIC DNA]</scope>
    <source>
        <strain evidence="7">IBCAS-2021</strain>
        <tissue evidence="7">Leaf</tissue>
    </source>
</reference>
<dbReference type="Proteomes" id="UP000825729">
    <property type="component" value="Unassembled WGS sequence"/>
</dbReference>
<evidence type="ECO:0000256" key="3">
    <source>
        <dbReference type="ARBA" id="ARBA00022679"/>
    </source>
</evidence>
<accession>A0AAV7EP12</accession>
<dbReference type="GO" id="GO:0016020">
    <property type="term" value="C:membrane"/>
    <property type="evidence" value="ECO:0007669"/>
    <property type="project" value="UniProtKB-SubCell"/>
</dbReference>
<keyword evidence="6" id="KW-1133">Transmembrane helix</keyword>
<evidence type="ECO:0000313" key="8">
    <source>
        <dbReference type="Proteomes" id="UP000825729"/>
    </source>
</evidence>
<protein>
    <recommendedName>
        <fullName evidence="9">Core-2/I-branching beta-1,6-N-acetylglucosaminyltransferase family protein</fullName>
    </recommendedName>
</protein>
<evidence type="ECO:0000256" key="6">
    <source>
        <dbReference type="SAM" id="Phobius"/>
    </source>
</evidence>
<keyword evidence="3" id="KW-0808">Transferase</keyword>
<dbReference type="EMBL" id="JAINDJ010000004">
    <property type="protein sequence ID" value="KAG9450562.1"/>
    <property type="molecule type" value="Genomic_DNA"/>
</dbReference>
<dbReference type="Pfam" id="PF02485">
    <property type="entry name" value="Branch"/>
    <property type="match status" value="1"/>
</dbReference>
<organism evidence="7 8">
    <name type="scientific">Aristolochia fimbriata</name>
    <name type="common">White veined hardy Dutchman's pipe vine</name>
    <dbReference type="NCBI Taxonomy" id="158543"/>
    <lineage>
        <taxon>Eukaryota</taxon>
        <taxon>Viridiplantae</taxon>
        <taxon>Streptophyta</taxon>
        <taxon>Embryophyta</taxon>
        <taxon>Tracheophyta</taxon>
        <taxon>Spermatophyta</taxon>
        <taxon>Magnoliopsida</taxon>
        <taxon>Magnoliidae</taxon>
        <taxon>Piperales</taxon>
        <taxon>Aristolochiaceae</taxon>
        <taxon>Aristolochia</taxon>
    </lineage>
</organism>
<keyword evidence="5" id="KW-0325">Glycoprotein</keyword>
<dbReference type="AlphaFoldDB" id="A0AAV7EP12"/>
<keyword evidence="2" id="KW-0328">Glycosyltransferase</keyword>
<evidence type="ECO:0000313" key="7">
    <source>
        <dbReference type="EMBL" id="KAG9450562.1"/>
    </source>
</evidence>
<comment type="caution">
    <text evidence="7">The sequence shown here is derived from an EMBL/GenBank/DDBJ whole genome shotgun (WGS) entry which is preliminary data.</text>
</comment>
<dbReference type="InterPro" id="IPR044174">
    <property type="entry name" value="BC10-like"/>
</dbReference>
<comment type="subcellular location">
    <subcellularLocation>
        <location evidence="1">Membrane</location>
        <topology evidence="1">Single-pass type II membrane protein</topology>
    </subcellularLocation>
</comment>
<sequence>MEKKKVREAEASSLVPPETPLKIESSLNSSTSITRLLVNVDPNQLKFETAYLRPRPWLQLQNLLSHLLIFGIGLFFGVLVSFNLKDLPSTVLPSRAFSLFSSPTPPPPSIQYSPPPPPASGADFGGVNGNGILMSRRDDGILMQEAEEEEYLLWKASMVPHRDAPFRWKPKVAFMFLTRGPLAFAPFWEKFFAGHEGLYSIYVHSDPSFNDSSDVAEDSVFHGRRIPSKEVRWGSFTMIEAERRLLANALLDFSNQRFVLLSESCIPLFNFPTIYSYLINSTETFVEVYDEPGPVGRGRYNSHMRPHIRPDQWRKGSQWFEADRRLAVEIVSDGKYFPLYGRYCRQSCYADEHYLPTLVHIKFGTTNANRTLTWVDWARGGPHPTRFWRGQVTVELLQRLRDGSECMYNGRRTRVCHLFARKFLPNALTRLMRFGPKVMRF</sequence>
<dbReference type="PANTHER" id="PTHR31042">
    <property type="entry name" value="CORE-2/I-BRANCHING BETA-1,6-N-ACETYLGLUCOSAMINYLTRANSFERASE FAMILY PROTEIN-RELATED"/>
    <property type="match status" value="1"/>
</dbReference>
<evidence type="ECO:0000256" key="4">
    <source>
        <dbReference type="ARBA" id="ARBA00023136"/>
    </source>
</evidence>
<keyword evidence="8" id="KW-1185">Reference proteome</keyword>
<dbReference type="PANTHER" id="PTHR31042:SF131">
    <property type="entry name" value="CORE-2_I-BRANCHING BETA-1,6-N-ACETYLGLUCOSAMINYLTRANSFERASE FAMILY PROTEIN"/>
    <property type="match status" value="1"/>
</dbReference>